<protein>
    <recommendedName>
        <fullName evidence="4">FAD-binding domain-containing protein</fullName>
    </recommendedName>
</protein>
<dbReference type="Proteomes" id="UP000182985">
    <property type="component" value="Unassembled WGS sequence"/>
</dbReference>
<dbReference type="InterPro" id="IPR036188">
    <property type="entry name" value="FAD/NAD-bd_sf"/>
</dbReference>
<reference evidence="5 6" key="1">
    <citation type="submission" date="2016-10" db="EMBL/GenBank/DDBJ databases">
        <title>The Draft Genome Sequence of the Potato Rhizosphere Bacteria Ochrobactrum sp. IPA7.2.</title>
        <authorList>
            <person name="Gogoleva N.E."/>
            <person name="Khlopko Y.A."/>
            <person name="Burygin G.L."/>
            <person name="Plotnikov A.O."/>
        </authorList>
    </citation>
    <scope>NUCLEOTIDE SEQUENCE [LARGE SCALE GENOMIC DNA]</scope>
    <source>
        <strain evidence="5 6">IPA7.2</strain>
    </source>
</reference>
<keyword evidence="6" id="KW-1185">Reference proteome</keyword>
<sequence>MDTDHPVVIVGGGLNGLTAACLLAHHGVRPVLIERHADTSFQYKFAGISPRSMEIFRELGIEDEIRERRTGDQQGGCLARGRNLSDPEIRWGGSAWPDASPFSPTQPATCDQHVLEPILRRHAESLGADIRFATECVALEQDTSGVTVRIKHRTSGAKEFIRARYLIVADGANGRSREMLGIGRNGAGALQHWMNIIFETDLSPMCSGRRLTSFFATDINAAIVPRDGGRWLMSLQYFPEKGEKPEDFDQARCRDLVVRAAGRSNIGVELVDARPWEVAAYMADCFGTERAFLIGDAAHVMPPPGAFGGNAGIHDAHNLVWKLAMVIRGEAPANLLKTYDTERRPVIEATVAQSLSRLQKWFDDPAKRLPSPVSIVNDYDVVFGQRYDSGAFLSEGSQASGPPFVPFETLSGKPGTRAPYMIIVQDENDVPIFDLFGRGFVLLAGPQGEAWCRAARRFAEEKGVDIACHRIGREAAGPSDNWAEKYGVGESGAVLVWPDSVIAWRASALVHGPGTLLKNVWDRVLCGN</sequence>
<dbReference type="InterPro" id="IPR050641">
    <property type="entry name" value="RIFMO-like"/>
</dbReference>
<dbReference type="PRINTS" id="PR00420">
    <property type="entry name" value="RNGMNOXGNASE"/>
</dbReference>
<dbReference type="GO" id="GO:0071949">
    <property type="term" value="F:FAD binding"/>
    <property type="evidence" value="ECO:0007669"/>
    <property type="project" value="InterPro"/>
</dbReference>
<evidence type="ECO:0000313" key="5">
    <source>
        <dbReference type="EMBL" id="OIS92805.1"/>
    </source>
</evidence>
<dbReference type="OrthoDB" id="9791689at2"/>
<evidence type="ECO:0000259" key="4">
    <source>
        <dbReference type="Pfam" id="PF01494"/>
    </source>
</evidence>
<dbReference type="Gene3D" id="3.30.9.10">
    <property type="entry name" value="D-Amino Acid Oxidase, subunit A, domain 2"/>
    <property type="match status" value="1"/>
</dbReference>
<keyword evidence="2" id="KW-0285">Flavoprotein</keyword>
<keyword evidence="3" id="KW-0274">FAD</keyword>
<feature type="domain" description="FAD-binding" evidence="4">
    <location>
        <begin position="6"/>
        <end position="353"/>
    </location>
</feature>
<dbReference type="InterPro" id="IPR002938">
    <property type="entry name" value="FAD-bd"/>
</dbReference>
<dbReference type="Pfam" id="PF21274">
    <property type="entry name" value="Rng_hyd_C"/>
    <property type="match status" value="1"/>
</dbReference>
<name>A0A1J6HII2_9HYPH</name>
<dbReference type="PANTHER" id="PTHR43004:SF19">
    <property type="entry name" value="BINDING MONOOXYGENASE, PUTATIVE (JCVI)-RELATED"/>
    <property type="match status" value="1"/>
</dbReference>
<dbReference type="SUPFAM" id="SSF51905">
    <property type="entry name" value="FAD/NAD(P)-binding domain"/>
    <property type="match status" value="1"/>
</dbReference>
<evidence type="ECO:0000256" key="1">
    <source>
        <dbReference type="ARBA" id="ARBA00001974"/>
    </source>
</evidence>
<gene>
    <name evidence="5" type="ORF">BLA27_14015</name>
</gene>
<organism evidence="5 6">
    <name type="scientific">Brucella cytisi</name>
    <dbReference type="NCBI Taxonomy" id="407152"/>
    <lineage>
        <taxon>Bacteria</taxon>
        <taxon>Pseudomonadati</taxon>
        <taxon>Pseudomonadota</taxon>
        <taxon>Alphaproteobacteria</taxon>
        <taxon>Hyphomicrobiales</taxon>
        <taxon>Brucellaceae</taxon>
        <taxon>Brucella/Ochrobactrum group</taxon>
        <taxon>Brucella</taxon>
    </lineage>
</organism>
<comment type="caution">
    <text evidence="5">The sequence shown here is derived from an EMBL/GenBank/DDBJ whole genome shotgun (WGS) entry which is preliminary data.</text>
</comment>
<dbReference type="AlphaFoldDB" id="A0A1J6HII2"/>
<evidence type="ECO:0000256" key="3">
    <source>
        <dbReference type="ARBA" id="ARBA00022827"/>
    </source>
</evidence>
<evidence type="ECO:0000256" key="2">
    <source>
        <dbReference type="ARBA" id="ARBA00022630"/>
    </source>
</evidence>
<evidence type="ECO:0000313" key="6">
    <source>
        <dbReference type="Proteomes" id="UP000182985"/>
    </source>
</evidence>
<dbReference type="PANTHER" id="PTHR43004">
    <property type="entry name" value="TRK SYSTEM POTASSIUM UPTAKE PROTEIN"/>
    <property type="match status" value="1"/>
</dbReference>
<accession>A0A1J6HII2</accession>
<dbReference type="RefSeq" id="WP_071632273.1">
    <property type="nucleotide sequence ID" value="NZ_MOEC01000013.1"/>
</dbReference>
<dbReference type="GO" id="GO:0016709">
    <property type="term" value="F:oxidoreductase activity, acting on paired donors, with incorporation or reduction of molecular oxygen, NAD(P)H as one donor, and incorporation of one atom of oxygen"/>
    <property type="evidence" value="ECO:0007669"/>
    <property type="project" value="UniProtKB-ARBA"/>
</dbReference>
<proteinExistence type="predicted"/>
<dbReference type="Pfam" id="PF01494">
    <property type="entry name" value="FAD_binding_3"/>
    <property type="match status" value="1"/>
</dbReference>
<dbReference type="EMBL" id="MOEC01000013">
    <property type="protein sequence ID" value="OIS92805.1"/>
    <property type="molecule type" value="Genomic_DNA"/>
</dbReference>
<dbReference type="Gene3D" id="3.50.50.60">
    <property type="entry name" value="FAD/NAD(P)-binding domain"/>
    <property type="match status" value="1"/>
</dbReference>
<dbReference type="Gene3D" id="3.40.30.120">
    <property type="match status" value="1"/>
</dbReference>
<comment type="cofactor">
    <cofactor evidence="1">
        <name>FAD</name>
        <dbReference type="ChEBI" id="CHEBI:57692"/>
    </cofactor>
</comment>